<organism evidence="5 6">
    <name type="scientific">Sarocladium strictum</name>
    <name type="common">Black bundle disease fungus</name>
    <name type="synonym">Acremonium strictum</name>
    <dbReference type="NCBI Taxonomy" id="5046"/>
    <lineage>
        <taxon>Eukaryota</taxon>
        <taxon>Fungi</taxon>
        <taxon>Dikarya</taxon>
        <taxon>Ascomycota</taxon>
        <taxon>Pezizomycotina</taxon>
        <taxon>Sordariomycetes</taxon>
        <taxon>Hypocreomycetidae</taxon>
        <taxon>Hypocreales</taxon>
        <taxon>Sarocladiaceae</taxon>
        <taxon>Sarocladium</taxon>
    </lineage>
</organism>
<feature type="compositionally biased region" description="Basic and acidic residues" evidence="3">
    <location>
        <begin position="235"/>
        <end position="258"/>
    </location>
</feature>
<feature type="compositionally biased region" description="Gly residues" evidence="3">
    <location>
        <begin position="331"/>
        <end position="347"/>
    </location>
</feature>
<dbReference type="AlphaFoldDB" id="A0AA39G9Q6"/>
<dbReference type="PANTHER" id="PTHR22792">
    <property type="entry name" value="LUPUS LA PROTEIN-RELATED"/>
    <property type="match status" value="1"/>
</dbReference>
<dbReference type="GO" id="GO:0045727">
    <property type="term" value="P:positive regulation of translation"/>
    <property type="evidence" value="ECO:0007669"/>
    <property type="project" value="TreeGrafter"/>
</dbReference>
<dbReference type="GO" id="GO:0005829">
    <property type="term" value="C:cytosol"/>
    <property type="evidence" value="ECO:0007669"/>
    <property type="project" value="TreeGrafter"/>
</dbReference>
<dbReference type="CDD" id="cd07323">
    <property type="entry name" value="LAM"/>
    <property type="match status" value="1"/>
</dbReference>
<evidence type="ECO:0000256" key="2">
    <source>
        <dbReference type="PROSITE-ProRule" id="PRU00332"/>
    </source>
</evidence>
<feature type="domain" description="HTH La-type RNA-binding" evidence="4">
    <location>
        <begin position="548"/>
        <end position="645"/>
    </location>
</feature>
<feature type="compositionally biased region" description="Polar residues" evidence="3">
    <location>
        <begin position="376"/>
        <end position="400"/>
    </location>
</feature>
<keyword evidence="1 2" id="KW-0694">RNA-binding</keyword>
<accession>A0AA39G9Q6</accession>
<evidence type="ECO:0000256" key="1">
    <source>
        <dbReference type="ARBA" id="ARBA00022884"/>
    </source>
</evidence>
<dbReference type="SMART" id="SM00715">
    <property type="entry name" value="LA"/>
    <property type="match status" value="1"/>
</dbReference>
<dbReference type="PANTHER" id="PTHR22792:SF132">
    <property type="entry name" value="LA-RELATED PROTEIN 1"/>
    <property type="match status" value="1"/>
</dbReference>
<evidence type="ECO:0000313" key="5">
    <source>
        <dbReference type="EMBL" id="KAK0383295.1"/>
    </source>
</evidence>
<dbReference type="InterPro" id="IPR036390">
    <property type="entry name" value="WH_DNA-bd_sf"/>
</dbReference>
<dbReference type="PROSITE" id="PS50961">
    <property type="entry name" value="HTH_LA"/>
    <property type="match status" value="1"/>
</dbReference>
<dbReference type="EMBL" id="JAPDFR010000009">
    <property type="protein sequence ID" value="KAK0383295.1"/>
    <property type="molecule type" value="Genomic_DNA"/>
</dbReference>
<feature type="region of interest" description="Disordered" evidence="3">
    <location>
        <begin position="1"/>
        <end position="522"/>
    </location>
</feature>
<dbReference type="InterPro" id="IPR036388">
    <property type="entry name" value="WH-like_DNA-bd_sf"/>
</dbReference>
<dbReference type="GO" id="GO:0010494">
    <property type="term" value="C:cytoplasmic stress granule"/>
    <property type="evidence" value="ECO:0007669"/>
    <property type="project" value="TreeGrafter"/>
</dbReference>
<dbReference type="InterPro" id="IPR006630">
    <property type="entry name" value="La_HTH"/>
</dbReference>
<feature type="compositionally biased region" description="Basic and acidic residues" evidence="3">
    <location>
        <begin position="427"/>
        <end position="437"/>
    </location>
</feature>
<feature type="compositionally biased region" description="Basic and acidic residues" evidence="3">
    <location>
        <begin position="277"/>
        <end position="310"/>
    </location>
</feature>
<dbReference type="InterPro" id="IPR045180">
    <property type="entry name" value="La_dom_prot"/>
</dbReference>
<feature type="compositionally biased region" description="Polar residues" evidence="3">
    <location>
        <begin position="703"/>
        <end position="729"/>
    </location>
</feature>
<comment type="caution">
    <text evidence="5">The sequence shown here is derived from an EMBL/GenBank/DDBJ whole genome shotgun (WGS) entry which is preliminary data.</text>
</comment>
<feature type="region of interest" description="Disordered" evidence="3">
    <location>
        <begin position="703"/>
        <end position="792"/>
    </location>
</feature>
<dbReference type="SUPFAM" id="SSF46785">
    <property type="entry name" value="Winged helix' DNA-binding domain"/>
    <property type="match status" value="1"/>
</dbReference>
<dbReference type="GO" id="GO:0003723">
    <property type="term" value="F:RNA binding"/>
    <property type="evidence" value="ECO:0007669"/>
    <property type="project" value="UniProtKB-UniRule"/>
</dbReference>
<protein>
    <recommendedName>
        <fullName evidence="4">HTH La-type RNA-binding domain-containing protein</fullName>
    </recommendedName>
</protein>
<feature type="compositionally biased region" description="Polar residues" evidence="3">
    <location>
        <begin position="18"/>
        <end position="30"/>
    </location>
</feature>
<dbReference type="Gene3D" id="1.10.10.10">
    <property type="entry name" value="Winged helix-like DNA-binding domain superfamily/Winged helix DNA-binding domain"/>
    <property type="match status" value="1"/>
</dbReference>
<dbReference type="Pfam" id="PF05383">
    <property type="entry name" value="La"/>
    <property type="match status" value="1"/>
</dbReference>
<dbReference type="Proteomes" id="UP001175261">
    <property type="component" value="Unassembled WGS sequence"/>
</dbReference>
<sequence>MAAPSTFSYAQAAKGQGATPSNTQSEQELQVQPGESKAVNGHQAPEAAEHNSATETRPSVTEKTEQEVTPAAENIAIPESTRNSSRAESRRDEEVSRLDRPWRRADKGPTRSSSATTRSVDEGEHRRPRKGRKSKPSDKANGDDAATSDKKSEPEPEPQPKIELSEAPIPSVNIWQQRKESLLSKPKAPASTAPEAKVNGAAQHTEISAKPSAEATETVTTRETPATNGVKAPRKAADGARPERNASRGNRVAEKTSKTEIPPPVGDAVAWPTPETAVKDVKKTAEATDKSEKDAQEDAAQKPRSKDKWVTYDYVPTVTFETQIQRPSGGKPRGGGRGTGSGRGGHSGAQVADKAASSSSAPANKTNETKDRAREQTNGVPRNSSVPPATKQPATETAQVSKEAKKPSVQPSTEKKEASIPSTEAPVQREARSERGRGGYRGRGNHHNTNAHGQPHAGPAMSGPNFAPNGMGPRGQPYSPPPRQGAHGQMFPPPPQRGGRGGRNAGGNHYNRMSLPNSASRLPPVQTQFASYEYPMAPMTAIPYQPAPYWDNMVMTMLKQQIEYYFSIDNLCKDLFLRQRMDSQGFVPLHFILAFQRIRDMQAELAMVRAVCEESNEIDYVVGEDDCERLRRRHGWETFVLPMEDRDTGARNHGPMHPSFKSRSYNMGSPFNGMGSPPMHFPMASPHGYSAPPDQTFQPYGNGSMGISNGQEQMNGKRTNSNGATQLSANVPDFSPSGAFAAGEHGVGAPNGDLPVKADSSAMTNGHLESGLPNGVVNGVHGTEQPQAAGQA</sequence>
<feature type="compositionally biased region" description="Basic and acidic residues" evidence="3">
    <location>
        <begin position="135"/>
        <end position="164"/>
    </location>
</feature>
<evidence type="ECO:0000313" key="6">
    <source>
        <dbReference type="Proteomes" id="UP001175261"/>
    </source>
</evidence>
<gene>
    <name evidence="5" type="ORF">NLU13_9208</name>
</gene>
<proteinExistence type="predicted"/>
<reference evidence="5" key="1">
    <citation type="submission" date="2022-10" db="EMBL/GenBank/DDBJ databases">
        <title>Determination and structural analysis of whole genome sequence of Sarocladium strictum F4-1.</title>
        <authorList>
            <person name="Hu L."/>
            <person name="Jiang Y."/>
        </authorList>
    </citation>
    <scope>NUCLEOTIDE SEQUENCE</scope>
    <source>
        <strain evidence="5">F4-1</strain>
    </source>
</reference>
<feature type="compositionally biased region" description="Low complexity" evidence="3">
    <location>
        <begin position="213"/>
        <end position="227"/>
    </location>
</feature>
<evidence type="ECO:0000256" key="3">
    <source>
        <dbReference type="SAM" id="MobiDB-lite"/>
    </source>
</evidence>
<feature type="compositionally biased region" description="Basic and acidic residues" evidence="3">
    <location>
        <begin position="85"/>
        <end position="109"/>
    </location>
</feature>
<evidence type="ECO:0000259" key="4">
    <source>
        <dbReference type="PROSITE" id="PS50961"/>
    </source>
</evidence>
<keyword evidence="6" id="KW-1185">Reference proteome</keyword>
<name>A0AA39G9Q6_SARSR</name>